<protein>
    <submittedName>
        <fullName evidence="3">Phosphatase PAP2 family protein</fullName>
    </submittedName>
</protein>
<keyword evidence="1" id="KW-0812">Transmembrane</keyword>
<feature type="transmembrane region" description="Helical" evidence="1">
    <location>
        <begin position="86"/>
        <end position="104"/>
    </location>
</feature>
<dbReference type="InterPro" id="IPR036938">
    <property type="entry name" value="PAP2/HPO_sf"/>
</dbReference>
<gene>
    <name evidence="3" type="ORF">ACFPCV_34770</name>
</gene>
<dbReference type="Gene3D" id="1.20.144.10">
    <property type="entry name" value="Phosphatidic acid phosphatase type 2/haloperoxidase"/>
    <property type="match status" value="1"/>
</dbReference>
<proteinExistence type="predicted"/>
<feature type="transmembrane region" description="Helical" evidence="1">
    <location>
        <begin position="172"/>
        <end position="190"/>
    </location>
</feature>
<dbReference type="InterPro" id="IPR000326">
    <property type="entry name" value="PAP2/HPO"/>
</dbReference>
<comment type="caution">
    <text evidence="3">The sequence shown here is derived from an EMBL/GenBank/DDBJ whole genome shotgun (WGS) entry which is preliminary data.</text>
</comment>
<accession>A0ABV9SAE2</accession>
<keyword evidence="4" id="KW-1185">Reference proteome</keyword>
<evidence type="ECO:0000313" key="4">
    <source>
        <dbReference type="Proteomes" id="UP001595859"/>
    </source>
</evidence>
<dbReference type="SMART" id="SM00014">
    <property type="entry name" value="acidPPc"/>
    <property type="match status" value="1"/>
</dbReference>
<evidence type="ECO:0000256" key="1">
    <source>
        <dbReference type="SAM" id="Phobius"/>
    </source>
</evidence>
<name>A0ABV9SAE2_9PSEU</name>
<dbReference type="RefSeq" id="WP_378061316.1">
    <property type="nucleotide sequence ID" value="NZ_JBHSIS010000024.1"/>
</dbReference>
<sequence>MPARLGAPLGVTAVLAAIGLVGLGFLYAGESVGAAVDVGIRDHLREAGSPWRQLALVVDWTAEPVGAVVVLATLVIVLLRAGNRRGVVLAVVAPTLVVAVTTGMKPLVGRTINDGFLAFPSGHTAFVTACALVAMLVVARAGPVVLAVVTVVVALAMAWAQVLLNAHYPTDTLGGFLTALAVVPAVALTIDRVPGR</sequence>
<feature type="transmembrane region" description="Helical" evidence="1">
    <location>
        <begin position="116"/>
        <end position="137"/>
    </location>
</feature>
<dbReference type="SUPFAM" id="SSF48317">
    <property type="entry name" value="Acid phosphatase/Vanadium-dependent haloperoxidase"/>
    <property type="match status" value="1"/>
</dbReference>
<keyword evidence="1" id="KW-0472">Membrane</keyword>
<evidence type="ECO:0000313" key="3">
    <source>
        <dbReference type="EMBL" id="MFC4858690.1"/>
    </source>
</evidence>
<feature type="domain" description="Phosphatidic acid phosphatase type 2/haloperoxidase" evidence="2">
    <location>
        <begin position="67"/>
        <end position="187"/>
    </location>
</feature>
<dbReference type="Proteomes" id="UP001595859">
    <property type="component" value="Unassembled WGS sequence"/>
</dbReference>
<feature type="transmembrane region" description="Helical" evidence="1">
    <location>
        <begin position="144"/>
        <end position="166"/>
    </location>
</feature>
<reference evidence="4" key="1">
    <citation type="journal article" date="2019" name="Int. J. Syst. Evol. Microbiol.">
        <title>The Global Catalogue of Microorganisms (GCM) 10K type strain sequencing project: providing services to taxonomists for standard genome sequencing and annotation.</title>
        <authorList>
            <consortium name="The Broad Institute Genomics Platform"/>
            <consortium name="The Broad Institute Genome Sequencing Center for Infectious Disease"/>
            <person name="Wu L."/>
            <person name="Ma J."/>
        </authorList>
    </citation>
    <scope>NUCLEOTIDE SEQUENCE [LARGE SCALE GENOMIC DNA]</scope>
    <source>
        <strain evidence="4">ZS-22-S1</strain>
    </source>
</reference>
<dbReference type="Pfam" id="PF01569">
    <property type="entry name" value="PAP2"/>
    <property type="match status" value="1"/>
</dbReference>
<keyword evidence="1" id="KW-1133">Transmembrane helix</keyword>
<feature type="transmembrane region" description="Helical" evidence="1">
    <location>
        <begin position="60"/>
        <end position="79"/>
    </location>
</feature>
<organism evidence="3 4">
    <name type="scientific">Actinophytocola glycyrrhizae</name>
    <dbReference type="NCBI Taxonomy" id="2044873"/>
    <lineage>
        <taxon>Bacteria</taxon>
        <taxon>Bacillati</taxon>
        <taxon>Actinomycetota</taxon>
        <taxon>Actinomycetes</taxon>
        <taxon>Pseudonocardiales</taxon>
        <taxon>Pseudonocardiaceae</taxon>
    </lineage>
</organism>
<dbReference type="EMBL" id="JBHSIS010000024">
    <property type="protein sequence ID" value="MFC4858690.1"/>
    <property type="molecule type" value="Genomic_DNA"/>
</dbReference>
<feature type="transmembrane region" description="Helical" evidence="1">
    <location>
        <begin position="7"/>
        <end position="28"/>
    </location>
</feature>
<evidence type="ECO:0000259" key="2">
    <source>
        <dbReference type="SMART" id="SM00014"/>
    </source>
</evidence>